<evidence type="ECO:0000313" key="2">
    <source>
        <dbReference type="EMBL" id="SFK87176.1"/>
    </source>
</evidence>
<organism evidence="2 3">
    <name type="scientific">Rhodanobacter glycinis</name>
    <dbReference type="NCBI Taxonomy" id="582702"/>
    <lineage>
        <taxon>Bacteria</taxon>
        <taxon>Pseudomonadati</taxon>
        <taxon>Pseudomonadota</taxon>
        <taxon>Gammaproteobacteria</taxon>
        <taxon>Lysobacterales</taxon>
        <taxon>Rhodanobacteraceae</taxon>
        <taxon>Rhodanobacter</taxon>
    </lineage>
</organism>
<reference evidence="3" key="1">
    <citation type="submission" date="2016-10" db="EMBL/GenBank/DDBJ databases">
        <authorList>
            <person name="Varghese N."/>
            <person name="Submissions S."/>
        </authorList>
    </citation>
    <scope>NUCLEOTIDE SEQUENCE [LARGE SCALE GENOMIC DNA]</scope>
    <source>
        <strain evidence="3">MO64</strain>
    </source>
</reference>
<evidence type="ECO:0000313" key="3">
    <source>
        <dbReference type="Proteomes" id="UP000198725"/>
    </source>
</evidence>
<name>A0A1I4D4V2_9GAMM</name>
<feature type="chain" id="PRO_5011544022" evidence="1">
    <location>
        <begin position="25"/>
        <end position="251"/>
    </location>
</feature>
<gene>
    <name evidence="2" type="ORF">SAMN05192579_10822</name>
</gene>
<dbReference type="Proteomes" id="UP000198725">
    <property type="component" value="Unassembled WGS sequence"/>
</dbReference>
<feature type="signal peptide" evidence="1">
    <location>
        <begin position="1"/>
        <end position="24"/>
    </location>
</feature>
<evidence type="ECO:0000256" key="1">
    <source>
        <dbReference type="SAM" id="SignalP"/>
    </source>
</evidence>
<protein>
    <submittedName>
        <fullName evidence="2">Uncharacterized protein</fullName>
    </submittedName>
</protein>
<keyword evidence="1" id="KW-0732">Signal</keyword>
<proteinExistence type="predicted"/>
<dbReference type="RefSeq" id="WP_008208151.1">
    <property type="nucleotide sequence ID" value="NZ_FOSR01000008.1"/>
</dbReference>
<accession>A0A1I4D4V2</accession>
<dbReference type="AlphaFoldDB" id="A0A1I4D4V2"/>
<dbReference type="PROSITE" id="PS51257">
    <property type="entry name" value="PROKAR_LIPOPROTEIN"/>
    <property type="match status" value="1"/>
</dbReference>
<sequence length="251" mass="26114">MKQIFQLIAGSALLLVLVACHAPATGNTSAAMQLKVYNVPPAKTDEVNKALSSALRDKASVSTAGPGKLLVYAPRDAQTSIGKAMESLDNAAEKQAAPVQVGVHFWVVDGQSGAGSDDPALKDLVGSLSSLRQTVGPLHFHLDQAAALVGTSSENGSLVTADGPYTRSFYFHIETIAGNTARLRLSYEDNGGHGLGKLDTHIDATFGQYIVLAQAPGACPQPPTNTSAATCANKPAMRLLVVQVDRLPAKA</sequence>
<dbReference type="EMBL" id="FOSR01000008">
    <property type="protein sequence ID" value="SFK87176.1"/>
    <property type="molecule type" value="Genomic_DNA"/>
</dbReference>
<keyword evidence="3" id="KW-1185">Reference proteome</keyword>